<gene>
    <name evidence="7" type="ORF">AWW68_11395</name>
</gene>
<keyword evidence="5" id="KW-0418">Kinase</keyword>
<evidence type="ECO:0000256" key="5">
    <source>
        <dbReference type="ARBA" id="ARBA00022777"/>
    </source>
</evidence>
<dbReference type="EC" id="2.7.13.3" evidence="2"/>
<comment type="catalytic activity">
    <reaction evidence="1">
        <text>ATP + protein L-histidine = ADP + protein N-phospho-L-histidine.</text>
        <dbReference type="EC" id="2.7.13.3"/>
    </reaction>
</comment>
<dbReference type="InterPro" id="IPR036097">
    <property type="entry name" value="HisK_dim/P_sf"/>
</dbReference>
<reference evidence="7 8" key="1">
    <citation type="submission" date="2016-01" db="EMBL/GenBank/DDBJ databases">
        <title>Genome sequencing of Roseivirga spongicola UST030701-084.</title>
        <authorList>
            <person name="Selvaratnam C."/>
            <person name="Thevarajoo S."/>
            <person name="Goh K.M."/>
            <person name="Ee R."/>
            <person name="Chan K.-G."/>
            <person name="Chong C.S."/>
        </authorList>
    </citation>
    <scope>NUCLEOTIDE SEQUENCE [LARGE SCALE GENOMIC DNA]</scope>
    <source>
        <strain evidence="7 8">UST030701-084</strain>
    </source>
</reference>
<comment type="caution">
    <text evidence="7">The sequence shown here is derived from an EMBL/GenBank/DDBJ whole genome shotgun (WGS) entry which is preliminary data.</text>
</comment>
<dbReference type="InterPro" id="IPR052162">
    <property type="entry name" value="Sensor_kinase/Photoreceptor"/>
</dbReference>
<dbReference type="Gene3D" id="1.10.287.130">
    <property type="match status" value="1"/>
</dbReference>
<proteinExistence type="predicted"/>
<evidence type="ECO:0000256" key="3">
    <source>
        <dbReference type="ARBA" id="ARBA00022553"/>
    </source>
</evidence>
<dbReference type="Proteomes" id="UP000075606">
    <property type="component" value="Unassembled WGS sequence"/>
</dbReference>
<keyword evidence="4" id="KW-0808">Transferase</keyword>
<evidence type="ECO:0000259" key="6">
    <source>
        <dbReference type="PROSITE" id="PS50109"/>
    </source>
</evidence>
<dbReference type="InterPro" id="IPR004358">
    <property type="entry name" value="Sig_transdc_His_kin-like_C"/>
</dbReference>
<evidence type="ECO:0000313" key="8">
    <source>
        <dbReference type="Proteomes" id="UP000075606"/>
    </source>
</evidence>
<dbReference type="STRING" id="333140.AWW68_11395"/>
<dbReference type="SUPFAM" id="SSF55874">
    <property type="entry name" value="ATPase domain of HSP90 chaperone/DNA topoisomerase II/histidine kinase"/>
    <property type="match status" value="1"/>
</dbReference>
<dbReference type="FunFam" id="3.30.565.10:FF:000006">
    <property type="entry name" value="Sensor histidine kinase WalK"/>
    <property type="match status" value="1"/>
</dbReference>
<dbReference type="PANTHER" id="PTHR43304">
    <property type="entry name" value="PHYTOCHROME-LIKE PROTEIN CPH1"/>
    <property type="match status" value="1"/>
</dbReference>
<dbReference type="CDD" id="cd00082">
    <property type="entry name" value="HisKA"/>
    <property type="match status" value="1"/>
</dbReference>
<dbReference type="SMART" id="SM00387">
    <property type="entry name" value="HATPase_c"/>
    <property type="match status" value="1"/>
</dbReference>
<dbReference type="PANTHER" id="PTHR43304:SF1">
    <property type="entry name" value="PAC DOMAIN-CONTAINING PROTEIN"/>
    <property type="match status" value="1"/>
</dbReference>
<dbReference type="Pfam" id="PF02518">
    <property type="entry name" value="HATPase_c"/>
    <property type="match status" value="1"/>
</dbReference>
<feature type="domain" description="Histidine kinase" evidence="6">
    <location>
        <begin position="148"/>
        <end position="360"/>
    </location>
</feature>
<dbReference type="AlphaFoldDB" id="A0A150X3M5"/>
<protein>
    <recommendedName>
        <fullName evidence="2">histidine kinase</fullName>
        <ecNumber evidence="2">2.7.13.3</ecNumber>
    </recommendedName>
</protein>
<sequence length="361" mass="41149">MNDFLSADILFKTLDDLPIGIGVFRVEDLDDNKSIRYVFMNKVVLYEMRKTKEEVFGKKIHEVAPEAYEHEGGLFVIETYRKIAKEGGSINLGLVEYSNHMVAGTYECSVHHIADNYVYVMLRNVTELEQTKNQLQLKNKELNQFAYIVSHDLKAPLRTITSFIDLLKGQHQNQLDEQTKAMFGFISEAALRMDKLITDILDFSRIGETKEMAMVDLGKLVEIIQQDLAERINDTKASIKIGDLPTIKGYETELRMLLQNLIGNALKFNKPGRNPEIEIYAKEENGWTIFIKDNGIGIAEKHQEKIFGVFQRLHDQDNYEGTGIGLAHCKKIVELHNGELGVESIPDEGSTFYFSIPHQDS</sequence>
<dbReference type="InterPro" id="IPR005467">
    <property type="entry name" value="His_kinase_dom"/>
</dbReference>
<dbReference type="PROSITE" id="PS50109">
    <property type="entry name" value="HIS_KIN"/>
    <property type="match status" value="1"/>
</dbReference>
<dbReference type="InterPro" id="IPR003594">
    <property type="entry name" value="HATPase_dom"/>
</dbReference>
<dbReference type="RefSeq" id="WP_068221484.1">
    <property type="nucleotide sequence ID" value="NZ_CP139724.1"/>
</dbReference>
<dbReference type="OrthoDB" id="914987at2"/>
<dbReference type="InterPro" id="IPR003661">
    <property type="entry name" value="HisK_dim/P_dom"/>
</dbReference>
<evidence type="ECO:0000256" key="2">
    <source>
        <dbReference type="ARBA" id="ARBA00012438"/>
    </source>
</evidence>
<dbReference type="PRINTS" id="PR00344">
    <property type="entry name" value="BCTRLSENSOR"/>
</dbReference>
<dbReference type="Gene3D" id="3.30.565.10">
    <property type="entry name" value="Histidine kinase-like ATPase, C-terminal domain"/>
    <property type="match status" value="1"/>
</dbReference>
<dbReference type="InterPro" id="IPR036890">
    <property type="entry name" value="HATPase_C_sf"/>
</dbReference>
<evidence type="ECO:0000256" key="1">
    <source>
        <dbReference type="ARBA" id="ARBA00000085"/>
    </source>
</evidence>
<dbReference type="Gene3D" id="3.30.450.20">
    <property type="entry name" value="PAS domain"/>
    <property type="match status" value="1"/>
</dbReference>
<evidence type="ECO:0000256" key="4">
    <source>
        <dbReference type="ARBA" id="ARBA00022679"/>
    </source>
</evidence>
<dbReference type="GO" id="GO:0000155">
    <property type="term" value="F:phosphorelay sensor kinase activity"/>
    <property type="evidence" value="ECO:0007669"/>
    <property type="project" value="InterPro"/>
</dbReference>
<accession>A0A150X3M5</accession>
<dbReference type="SMART" id="SM00388">
    <property type="entry name" value="HisKA"/>
    <property type="match status" value="1"/>
</dbReference>
<keyword evidence="8" id="KW-1185">Reference proteome</keyword>
<organism evidence="7 8">
    <name type="scientific">Roseivirga spongicola</name>
    <dbReference type="NCBI Taxonomy" id="333140"/>
    <lineage>
        <taxon>Bacteria</taxon>
        <taxon>Pseudomonadati</taxon>
        <taxon>Bacteroidota</taxon>
        <taxon>Cytophagia</taxon>
        <taxon>Cytophagales</taxon>
        <taxon>Roseivirgaceae</taxon>
        <taxon>Roseivirga</taxon>
    </lineage>
</organism>
<dbReference type="SUPFAM" id="SSF47384">
    <property type="entry name" value="Homodimeric domain of signal transducing histidine kinase"/>
    <property type="match status" value="1"/>
</dbReference>
<dbReference type="EMBL" id="LRPC01000028">
    <property type="protein sequence ID" value="KYG73307.1"/>
    <property type="molecule type" value="Genomic_DNA"/>
</dbReference>
<keyword evidence="3" id="KW-0597">Phosphoprotein</keyword>
<evidence type="ECO:0000313" key="7">
    <source>
        <dbReference type="EMBL" id="KYG73307.1"/>
    </source>
</evidence>
<name>A0A150X3M5_9BACT</name>
<dbReference type="Pfam" id="PF00512">
    <property type="entry name" value="HisKA"/>
    <property type="match status" value="1"/>
</dbReference>